<reference evidence="2" key="1">
    <citation type="journal article" date="2014" name="Proc. Natl. Acad. Sci. U.S.A.">
        <title>Extensive sampling of basidiomycete genomes demonstrates inadequacy of the white-rot/brown-rot paradigm for wood decay fungi.</title>
        <authorList>
            <person name="Riley R."/>
            <person name="Salamov A.A."/>
            <person name="Brown D.W."/>
            <person name="Nagy L.G."/>
            <person name="Floudas D."/>
            <person name="Held B.W."/>
            <person name="Levasseur A."/>
            <person name="Lombard V."/>
            <person name="Morin E."/>
            <person name="Otillar R."/>
            <person name="Lindquist E.A."/>
            <person name="Sun H."/>
            <person name="LaButti K.M."/>
            <person name="Schmutz J."/>
            <person name="Jabbour D."/>
            <person name="Luo H."/>
            <person name="Baker S.E."/>
            <person name="Pisabarro A.G."/>
            <person name="Walton J.D."/>
            <person name="Blanchette R.A."/>
            <person name="Henrissat B."/>
            <person name="Martin F."/>
            <person name="Cullen D."/>
            <person name="Hibbett D.S."/>
            <person name="Grigoriev I.V."/>
        </authorList>
    </citation>
    <scope>NUCLEOTIDE SEQUENCE [LARGE SCALE GENOMIC DNA]</scope>
    <source>
        <strain evidence="2">CBS 339.88</strain>
    </source>
</reference>
<dbReference type="HOGENOM" id="CLU_030662_0_0_1"/>
<name>A0A067TRE9_GALM3</name>
<protein>
    <recommendedName>
        <fullName evidence="3">F-box domain-containing protein</fullName>
    </recommendedName>
</protein>
<gene>
    <name evidence="1" type="ORF">GALMADRAFT_237781</name>
</gene>
<dbReference type="AlphaFoldDB" id="A0A067TRE9"/>
<dbReference type="OrthoDB" id="3353710at2759"/>
<keyword evidence="2" id="KW-1185">Reference proteome</keyword>
<evidence type="ECO:0000313" key="1">
    <source>
        <dbReference type="EMBL" id="KDR82454.1"/>
    </source>
</evidence>
<organism evidence="1 2">
    <name type="scientific">Galerina marginata (strain CBS 339.88)</name>
    <dbReference type="NCBI Taxonomy" id="685588"/>
    <lineage>
        <taxon>Eukaryota</taxon>
        <taxon>Fungi</taxon>
        <taxon>Dikarya</taxon>
        <taxon>Basidiomycota</taxon>
        <taxon>Agaricomycotina</taxon>
        <taxon>Agaricomycetes</taxon>
        <taxon>Agaricomycetidae</taxon>
        <taxon>Agaricales</taxon>
        <taxon>Agaricineae</taxon>
        <taxon>Strophariaceae</taxon>
        <taxon>Galerina</taxon>
    </lineage>
</organism>
<evidence type="ECO:0000313" key="2">
    <source>
        <dbReference type="Proteomes" id="UP000027222"/>
    </source>
</evidence>
<dbReference type="Proteomes" id="UP000027222">
    <property type="component" value="Unassembled WGS sequence"/>
</dbReference>
<evidence type="ECO:0008006" key="3">
    <source>
        <dbReference type="Google" id="ProtNLM"/>
    </source>
</evidence>
<proteinExistence type="predicted"/>
<accession>A0A067TRE9</accession>
<sequence length="540" mass="60822">MSMSTKETDTSSPSPASSDLFTVTRPTAGFPLGGDLLWHIFSMNADMEDKSEDKTPALSTLRHNSQVCLAWRNLIVNSPSLWGRIINFDWLHQEDWRKEVICRTGSSDLFIRGGITHKLSLIGDSVISILADNWPRVRSLELDFDDEHNSEIVEYGSDLWRLLKRSPDALESFKLTLTNLEEDPFILSPPDFTIFSNYAPSLRTFTAPSIQFNIRAPWVSSICHLSLTTPTPVHELLEVLAQMPLLETLEDCGVQAIIHGDPSQMRKVALPRLHHIIFNVKLNVTPYIAFLAQIEPLHGRVLWLYCNSFSYTDYDLGVQDINTISQVLSTYSRHAELSTSTTITLSIRRGVFQFFAQLPNGQSFNFILIYSTNLTERVGIELWNALRFPSVPHADCMGLYLHQSVPILPLSSKFTEIIAGAGSVTRLEATPQTLRLLLLLPGDLLKIAFPLVKTVVVKEWTRFTPGNDVEPLHDFLAFRSASGISISCLYVDITHGYLDLTSFEKFTGLKVVVSRYEEESDEYICGNGRPDALLFEEPPR</sequence>
<dbReference type="EMBL" id="KL142369">
    <property type="protein sequence ID" value="KDR82454.1"/>
    <property type="molecule type" value="Genomic_DNA"/>
</dbReference>